<feature type="region of interest" description="Disordered" evidence="5">
    <location>
        <begin position="113"/>
        <end position="147"/>
    </location>
</feature>
<evidence type="ECO:0000256" key="1">
    <source>
        <dbReference type="ARBA" id="ARBA00004123"/>
    </source>
</evidence>
<dbReference type="EMBL" id="BKCJ010001451">
    <property type="protein sequence ID" value="GEU41537.1"/>
    <property type="molecule type" value="Genomic_DNA"/>
</dbReference>
<comment type="caution">
    <text evidence="6">The sequence shown here is derived from an EMBL/GenBank/DDBJ whole genome shotgun (WGS) entry which is preliminary data.</text>
</comment>
<feature type="coiled-coil region" evidence="4">
    <location>
        <begin position="69"/>
        <end position="96"/>
    </location>
</feature>
<dbReference type="AlphaFoldDB" id="A0A6L2JYC7"/>
<organism evidence="6">
    <name type="scientific">Tanacetum cinerariifolium</name>
    <name type="common">Dalmatian daisy</name>
    <name type="synonym">Chrysanthemum cinerariifolium</name>
    <dbReference type="NCBI Taxonomy" id="118510"/>
    <lineage>
        <taxon>Eukaryota</taxon>
        <taxon>Viridiplantae</taxon>
        <taxon>Streptophyta</taxon>
        <taxon>Embryophyta</taxon>
        <taxon>Tracheophyta</taxon>
        <taxon>Spermatophyta</taxon>
        <taxon>Magnoliopsida</taxon>
        <taxon>eudicotyledons</taxon>
        <taxon>Gunneridae</taxon>
        <taxon>Pentapetalae</taxon>
        <taxon>asterids</taxon>
        <taxon>campanulids</taxon>
        <taxon>Asterales</taxon>
        <taxon>Asteraceae</taxon>
        <taxon>Asteroideae</taxon>
        <taxon>Anthemideae</taxon>
        <taxon>Anthemidinae</taxon>
        <taxon>Tanacetum</taxon>
    </lineage>
</organism>
<name>A0A6L2JYC7_TANCI</name>
<keyword evidence="4" id="KW-0175">Coiled coil</keyword>
<evidence type="ECO:0000256" key="4">
    <source>
        <dbReference type="SAM" id="Coils"/>
    </source>
</evidence>
<dbReference type="PANTHER" id="PTHR33669">
    <property type="entry name" value="PROTEIN NEGATIVE REGULATOR OF RESISTANCE"/>
    <property type="match status" value="1"/>
</dbReference>
<comment type="subcellular location">
    <subcellularLocation>
        <location evidence="1">Nucleus</location>
    </subcellularLocation>
</comment>
<feature type="compositionally biased region" description="Basic and acidic residues" evidence="5">
    <location>
        <begin position="122"/>
        <end position="135"/>
    </location>
</feature>
<evidence type="ECO:0000256" key="5">
    <source>
        <dbReference type="SAM" id="MobiDB-lite"/>
    </source>
</evidence>
<evidence type="ECO:0000256" key="3">
    <source>
        <dbReference type="ARBA" id="ARBA00023242"/>
    </source>
</evidence>
<gene>
    <name evidence="6" type="ORF">Tci_013515</name>
</gene>
<proteinExistence type="inferred from homology"/>
<dbReference type="GO" id="GO:0010112">
    <property type="term" value="P:regulation of systemic acquired resistance"/>
    <property type="evidence" value="ECO:0007669"/>
    <property type="project" value="InterPro"/>
</dbReference>
<sequence>MTSLASSKPSHHQTIPYINQHPSTQLHFMFSTIHLTMKNPQNIITSEYDQEDDDEKKMEIFFSLIRSFKQARDRRRQELQAEIEKSNKARKLHEFQTPSSRFNQREFAIVQPSTQDQLELPLSDHDHQKPRKQEQDHEEDLNLKLSL</sequence>
<accession>A0A6L2JYC7</accession>
<reference evidence="6" key="1">
    <citation type="journal article" date="2019" name="Sci. Rep.">
        <title>Draft genome of Tanacetum cinerariifolium, the natural source of mosquito coil.</title>
        <authorList>
            <person name="Yamashiro T."/>
            <person name="Shiraishi A."/>
            <person name="Satake H."/>
            <person name="Nakayama K."/>
        </authorList>
    </citation>
    <scope>NUCLEOTIDE SEQUENCE</scope>
</reference>
<dbReference type="PANTHER" id="PTHR33669:SF1">
    <property type="entry name" value="PROTEIN NIM1-INTERACTING 1"/>
    <property type="match status" value="1"/>
</dbReference>
<dbReference type="Pfam" id="PF15699">
    <property type="entry name" value="NPR1_interact"/>
    <property type="match status" value="1"/>
</dbReference>
<protein>
    <submittedName>
        <fullName evidence="6">Protein NIM1-interacting 1-like</fullName>
    </submittedName>
</protein>
<dbReference type="GO" id="GO:0005634">
    <property type="term" value="C:nucleus"/>
    <property type="evidence" value="ECO:0007669"/>
    <property type="project" value="UniProtKB-SubCell"/>
</dbReference>
<dbReference type="InterPro" id="IPR031425">
    <property type="entry name" value="NPR1/NH1-interacting"/>
</dbReference>
<keyword evidence="3" id="KW-0539">Nucleus</keyword>
<evidence type="ECO:0000256" key="2">
    <source>
        <dbReference type="ARBA" id="ARBA00009937"/>
    </source>
</evidence>
<evidence type="ECO:0000313" key="6">
    <source>
        <dbReference type="EMBL" id="GEU41537.1"/>
    </source>
</evidence>
<comment type="similarity">
    <text evidence="2">Belongs to the NPR1-interactor family.</text>
</comment>